<feature type="compositionally biased region" description="Basic and acidic residues" evidence="2">
    <location>
        <begin position="361"/>
        <end position="382"/>
    </location>
</feature>
<protein>
    <recommendedName>
        <fullName evidence="3">SPT2 homolog N-terminal domain-containing protein</fullName>
    </recommendedName>
</protein>
<sequence length="492" mass="56985">MDFGKLLYTAHKNEKSANKDIKCYKTKFEPPKKEVKTKTDLSANIKKFMQKREEEDRKKAEEEKKKKEELLALRSQDKKAYKRVQTMLKRTKSANKSVMEDAIDDVNTVVTMAGPQQCDEDDYGYVSQEASAFYAKLMDKYSSMPPEEPKFSQSKKPVVKDLNAAKDRVRAALQREEEEEMMPHKRKRKSKSDKAGDENGESERGDERSRSREHSPVEEPKPKKPKKMAPPPMDFNSLLKLAEQKQFEPIQIEKKVKEDEVERPMTKKQKLEYERERESRERRMQHESMKNGQRRPESLNRIPKLSDGGERKDKINGFGRIPKKSNPEGKPRVDEPEGNILRNVLKRKNSIDSDSNSRNNSDSDRSKQTNHRTDRPKSHQDSGRSASNSDVNRRTESSHKNYERKSTNPSQASITANKAKSRNHNMSDEEHSEASDSGYERSGSLGNDQNRNYKPDRSNSSNTNHRSNHNSSRDFSERNGYSDRPRKQSDNE</sequence>
<feature type="non-terminal residue" evidence="4">
    <location>
        <position position="492"/>
    </location>
</feature>
<name>A0A1B6JF32_9HEMI</name>
<reference evidence="4" key="1">
    <citation type="submission" date="2015-11" db="EMBL/GenBank/DDBJ databases">
        <title>De novo transcriptome assembly of four potential Pierce s Disease insect vectors from Arizona vineyards.</title>
        <authorList>
            <person name="Tassone E.E."/>
        </authorList>
    </citation>
    <scope>NUCLEOTIDE SEQUENCE</scope>
</reference>
<proteinExistence type="predicted"/>
<feature type="compositionally biased region" description="Basic and acidic residues" evidence="2">
    <location>
        <begin position="325"/>
        <end position="335"/>
    </location>
</feature>
<gene>
    <name evidence="4" type="ORF">g.50377</name>
</gene>
<feature type="compositionally biased region" description="Basic and acidic residues" evidence="2">
    <location>
        <begin position="471"/>
        <end position="492"/>
    </location>
</feature>
<evidence type="ECO:0000259" key="3">
    <source>
        <dbReference type="Pfam" id="PF22878"/>
    </source>
</evidence>
<organism evidence="4">
    <name type="scientific">Homalodisca liturata</name>
    <dbReference type="NCBI Taxonomy" id="320908"/>
    <lineage>
        <taxon>Eukaryota</taxon>
        <taxon>Metazoa</taxon>
        <taxon>Ecdysozoa</taxon>
        <taxon>Arthropoda</taxon>
        <taxon>Hexapoda</taxon>
        <taxon>Insecta</taxon>
        <taxon>Pterygota</taxon>
        <taxon>Neoptera</taxon>
        <taxon>Paraneoptera</taxon>
        <taxon>Hemiptera</taxon>
        <taxon>Auchenorrhyncha</taxon>
        <taxon>Membracoidea</taxon>
        <taxon>Cicadellidae</taxon>
        <taxon>Cicadellinae</taxon>
        <taxon>Proconiini</taxon>
        <taxon>Homalodisca</taxon>
    </lineage>
</organism>
<feature type="compositionally biased region" description="Basic and acidic residues" evidence="2">
    <location>
        <begin position="425"/>
        <end position="434"/>
    </location>
</feature>
<dbReference type="AlphaFoldDB" id="A0A1B6JF32"/>
<feature type="compositionally biased region" description="Basic and acidic residues" evidence="2">
    <location>
        <begin position="192"/>
        <end position="222"/>
    </location>
</feature>
<feature type="region of interest" description="Disordered" evidence="2">
    <location>
        <begin position="142"/>
        <end position="492"/>
    </location>
</feature>
<evidence type="ECO:0000256" key="1">
    <source>
        <dbReference type="SAM" id="Coils"/>
    </source>
</evidence>
<feature type="compositionally biased region" description="Polar residues" evidence="2">
    <location>
        <begin position="407"/>
        <end position="418"/>
    </location>
</feature>
<dbReference type="InterPro" id="IPR054552">
    <property type="entry name" value="SPT2_N"/>
</dbReference>
<dbReference type="EMBL" id="GECU01009958">
    <property type="protein sequence ID" value="JAS97748.1"/>
    <property type="molecule type" value="Transcribed_RNA"/>
</dbReference>
<feature type="domain" description="SPT2 homolog N-terminal" evidence="3">
    <location>
        <begin position="1"/>
        <end position="92"/>
    </location>
</feature>
<dbReference type="Pfam" id="PF22878">
    <property type="entry name" value="SPT2_N"/>
    <property type="match status" value="1"/>
</dbReference>
<keyword evidence="1" id="KW-0175">Coiled coil</keyword>
<evidence type="ECO:0000313" key="4">
    <source>
        <dbReference type="EMBL" id="JAS97748.1"/>
    </source>
</evidence>
<feature type="compositionally biased region" description="Basic and acidic residues" evidence="2">
    <location>
        <begin position="242"/>
        <end position="298"/>
    </location>
</feature>
<feature type="coiled-coil region" evidence="1">
    <location>
        <begin position="38"/>
        <end position="77"/>
    </location>
</feature>
<feature type="compositionally biased region" description="Basic and acidic residues" evidence="2">
    <location>
        <begin position="391"/>
        <end position="406"/>
    </location>
</feature>
<evidence type="ECO:0000256" key="2">
    <source>
        <dbReference type="SAM" id="MobiDB-lite"/>
    </source>
</evidence>
<accession>A0A1B6JF32</accession>
<feature type="compositionally biased region" description="Basic and acidic residues" evidence="2">
    <location>
        <begin position="163"/>
        <end position="175"/>
    </location>
</feature>